<dbReference type="EMBL" id="QSGO01000008">
    <property type="protein sequence ID" value="RHB34646.1"/>
    <property type="molecule type" value="Genomic_DNA"/>
</dbReference>
<sequence length="221" mass="25449">MIVEDKHIYSNKPDFDIPTGKLLQWIEKSFVETTPVFLHTLLPNLNETQYAQEFVAELERTLRTMEIPLCVGREYSDIYTEGADKQRTVDFYFYPVEQGTSRKSLFSVEAKRLPTPGGQDRTKEYVLGAGGGIERFKREDHGKGLFNCGMLAFVEKQDFAHWYSTINSWITDVSISESWSTEECLTGLSINTIWAKSISTVKRKSSNLTLIHFWINVQKEE</sequence>
<protein>
    <submittedName>
        <fullName evidence="1">Uncharacterized protein</fullName>
    </submittedName>
</protein>
<dbReference type="Proteomes" id="UP000284379">
    <property type="component" value="Unassembled WGS sequence"/>
</dbReference>
<comment type="caution">
    <text evidence="1">The sequence shown here is derived from an EMBL/GenBank/DDBJ whole genome shotgun (WGS) entry which is preliminary data.</text>
</comment>
<name>A0A413VM30_9BACE</name>
<evidence type="ECO:0000313" key="1">
    <source>
        <dbReference type="EMBL" id="RHB34646.1"/>
    </source>
</evidence>
<reference evidence="1 2" key="1">
    <citation type="submission" date="2018-08" db="EMBL/GenBank/DDBJ databases">
        <title>A genome reference for cultivated species of the human gut microbiota.</title>
        <authorList>
            <person name="Zou Y."/>
            <person name="Xue W."/>
            <person name="Luo G."/>
        </authorList>
    </citation>
    <scope>NUCLEOTIDE SEQUENCE [LARGE SCALE GENOMIC DNA]</scope>
    <source>
        <strain evidence="1 2">AM40-30BH</strain>
    </source>
</reference>
<organism evidence="1 2">
    <name type="scientific">Bacteroides nordii</name>
    <dbReference type="NCBI Taxonomy" id="291645"/>
    <lineage>
        <taxon>Bacteria</taxon>
        <taxon>Pseudomonadati</taxon>
        <taxon>Bacteroidota</taxon>
        <taxon>Bacteroidia</taxon>
        <taxon>Bacteroidales</taxon>
        <taxon>Bacteroidaceae</taxon>
        <taxon>Bacteroides</taxon>
    </lineage>
</organism>
<accession>A0A413VM30</accession>
<gene>
    <name evidence="1" type="ORF">DW888_11830</name>
</gene>
<evidence type="ECO:0000313" key="2">
    <source>
        <dbReference type="Proteomes" id="UP000284379"/>
    </source>
</evidence>
<dbReference type="AlphaFoldDB" id="A0A413VM30"/>
<proteinExistence type="predicted"/>
<dbReference type="RefSeq" id="WP_007485287.1">
    <property type="nucleotide sequence ID" value="NZ_CABJFV010000008.1"/>
</dbReference>